<evidence type="ECO:0000313" key="3">
    <source>
        <dbReference type="Proteomes" id="UP000276888"/>
    </source>
</evidence>
<dbReference type="Proteomes" id="UP000276888">
    <property type="component" value="Chromosome"/>
</dbReference>
<protein>
    <recommendedName>
        <fullName evidence="1">DUF7882 domain-containing protein</fullName>
    </recommendedName>
</protein>
<dbReference type="RefSeq" id="WP_127096101.1">
    <property type="nucleotide sequence ID" value="NZ_CP031423.1"/>
</dbReference>
<dbReference type="OrthoDB" id="5123855at2"/>
<dbReference type="Pfam" id="PF25355">
    <property type="entry name" value="DUF7882"/>
    <property type="match status" value="1"/>
</dbReference>
<evidence type="ECO:0000259" key="1">
    <source>
        <dbReference type="Pfam" id="PF25355"/>
    </source>
</evidence>
<dbReference type="KEGG" id="mlv:CVS47_02197"/>
<proteinExistence type="predicted"/>
<sequence length="109" mass="12027">MGRFVYDGSTRVEIEDRTLMHLQIVVGNKLRRGEPFYFTWADDISTGGGRTTVWVHSGASLQFKFHGSRVPQINPKWVEALLMTANSASGLVMVREPANGTTASEQAEG</sequence>
<evidence type="ECO:0000313" key="2">
    <source>
        <dbReference type="EMBL" id="AZS37559.1"/>
    </source>
</evidence>
<dbReference type="EMBL" id="CP031423">
    <property type="protein sequence ID" value="AZS37559.1"/>
    <property type="molecule type" value="Genomic_DNA"/>
</dbReference>
<keyword evidence="3" id="KW-1185">Reference proteome</keyword>
<accession>A0A3Q9J1Z1</accession>
<dbReference type="AlphaFoldDB" id="A0A3Q9J1Z1"/>
<organism evidence="2 3">
    <name type="scientific">Microbacterium lemovicicum</name>
    <dbReference type="NCBI Taxonomy" id="1072463"/>
    <lineage>
        <taxon>Bacteria</taxon>
        <taxon>Bacillati</taxon>
        <taxon>Actinomycetota</taxon>
        <taxon>Actinomycetes</taxon>
        <taxon>Micrococcales</taxon>
        <taxon>Microbacteriaceae</taxon>
        <taxon>Microbacterium</taxon>
    </lineage>
</organism>
<dbReference type="InterPro" id="IPR057204">
    <property type="entry name" value="DUF7882"/>
</dbReference>
<gene>
    <name evidence="2" type="ORF">CVS47_02197</name>
</gene>
<name>A0A3Q9J1Z1_9MICO</name>
<reference evidence="2 3" key="1">
    <citation type="submission" date="2018-08" db="EMBL/GenBank/DDBJ databases">
        <title>Microbacterium lemovicicum sp. nov., a bacterium isolated from a natural uranium-rich soil.</title>
        <authorList>
            <person name="ORTET P."/>
        </authorList>
    </citation>
    <scope>NUCLEOTIDE SEQUENCE [LARGE SCALE GENOMIC DNA]</scope>
    <source>
        <strain evidence="2 3">Viu22</strain>
    </source>
</reference>
<feature type="domain" description="DUF7882" evidence="1">
    <location>
        <begin position="1"/>
        <end position="96"/>
    </location>
</feature>